<keyword evidence="2 6" id="KW-0812">Transmembrane</keyword>
<feature type="region of interest" description="Disordered" evidence="5">
    <location>
        <begin position="1"/>
        <end position="61"/>
    </location>
</feature>
<feature type="transmembrane region" description="Helical" evidence="6">
    <location>
        <begin position="335"/>
        <end position="359"/>
    </location>
</feature>
<reference evidence="8 9" key="1">
    <citation type="submission" date="2019-07" db="EMBL/GenBank/DDBJ databases">
        <title>New species of Amycolatopsis and Streptomyces.</title>
        <authorList>
            <person name="Duangmal K."/>
            <person name="Teo W.F.A."/>
            <person name="Lipun K."/>
        </authorList>
    </citation>
    <scope>NUCLEOTIDE SEQUENCE [LARGE SCALE GENOMIC DNA]</scope>
    <source>
        <strain evidence="8 9">TISTR 2346</strain>
    </source>
</reference>
<feature type="transmembrane region" description="Helical" evidence="6">
    <location>
        <begin position="392"/>
        <end position="413"/>
    </location>
</feature>
<feature type="transmembrane region" description="Helical" evidence="6">
    <location>
        <begin position="212"/>
        <end position="230"/>
    </location>
</feature>
<keyword evidence="9" id="KW-1185">Reference proteome</keyword>
<evidence type="ECO:0000256" key="5">
    <source>
        <dbReference type="SAM" id="MobiDB-lite"/>
    </source>
</evidence>
<feature type="transmembrane region" description="Helical" evidence="6">
    <location>
        <begin position="104"/>
        <end position="124"/>
    </location>
</feature>
<accession>A0A5N8VT40</accession>
<evidence type="ECO:0000256" key="4">
    <source>
        <dbReference type="ARBA" id="ARBA00023136"/>
    </source>
</evidence>
<feature type="compositionally biased region" description="Polar residues" evidence="5">
    <location>
        <begin position="30"/>
        <end position="40"/>
    </location>
</feature>
<dbReference type="Proteomes" id="UP000326979">
    <property type="component" value="Unassembled WGS sequence"/>
</dbReference>
<evidence type="ECO:0000256" key="2">
    <source>
        <dbReference type="ARBA" id="ARBA00022692"/>
    </source>
</evidence>
<dbReference type="PANTHER" id="PTHR42770">
    <property type="entry name" value="AMINO ACID TRANSPORTER-RELATED"/>
    <property type="match status" value="1"/>
</dbReference>
<feature type="transmembrane region" description="Helical" evidence="6">
    <location>
        <begin position="250"/>
        <end position="268"/>
    </location>
</feature>
<name>A0A5N8VT40_9ACTN</name>
<dbReference type="InterPro" id="IPR050367">
    <property type="entry name" value="APC_superfamily"/>
</dbReference>
<dbReference type="GO" id="GO:0055085">
    <property type="term" value="P:transmembrane transport"/>
    <property type="evidence" value="ECO:0007669"/>
    <property type="project" value="InterPro"/>
</dbReference>
<dbReference type="Gene3D" id="1.20.1740.10">
    <property type="entry name" value="Amino acid/polyamine transporter I"/>
    <property type="match status" value="1"/>
</dbReference>
<proteinExistence type="predicted"/>
<feature type="transmembrane region" description="Helical" evidence="6">
    <location>
        <begin position="457"/>
        <end position="477"/>
    </location>
</feature>
<feature type="transmembrane region" description="Helical" evidence="6">
    <location>
        <begin position="419"/>
        <end position="445"/>
    </location>
</feature>
<feature type="transmembrane region" description="Helical" evidence="6">
    <location>
        <begin position="489"/>
        <end position="511"/>
    </location>
</feature>
<keyword evidence="3 6" id="KW-1133">Transmembrane helix</keyword>
<dbReference type="InterPro" id="IPR004841">
    <property type="entry name" value="AA-permease/SLC12A_dom"/>
</dbReference>
<dbReference type="Pfam" id="PF00324">
    <property type="entry name" value="AA_permease"/>
    <property type="match status" value="1"/>
</dbReference>
<keyword evidence="4 6" id="KW-0472">Membrane</keyword>
<evidence type="ECO:0000259" key="7">
    <source>
        <dbReference type="Pfam" id="PF00324"/>
    </source>
</evidence>
<dbReference type="AlphaFoldDB" id="A0A5N8VT40"/>
<sequence>MAGQFSAHLSQPSGRRHSLQAAGTALRPQDSPSKGTSMATTGEPIAVDPGSPSSADGATGKQLRGKLGTRDLIFSAIALAAPLSATTGYVSINIAYGNGLGTPTTFLVITVALALFAVAFGGMAQYVERPGSFYAYICAGLGKPIGLGASFLTLLAYAVLSLGFYGYAGVATAAFVVREGGPDVQWWVWSLLFWAIVGTLGYLRIDISAKVLGVALFVEVLVVLIFDAVVFAKGGPEGVSATVFTPDEFFSGQVGLALVLAILFFVGFESTAIYRDETSQPGKTISRASIISVVLIGVFYTITSWAVITGLGTSQAVKAVNDDLAGSFFTVSERYISAGFNDVTSVLLLTSIAASHLGLQNMMSRYVFNLAKDGILPKPLAAVHGRHDSPHIASLTTSGAMLLGAGVMAALGMKGEEVYSWFAGASSAPIAFALSLTSLAALVYFARVQSSAAIWRYRISAALATAFLLLCVTIALLNLPSLMGGSAAFRNGTLLVFSAVFIVGVAFAVALRGRRPEIYARIGREEA</sequence>
<gene>
    <name evidence="8" type="ORF">FNH04_00050</name>
</gene>
<dbReference type="EMBL" id="VJZE01000001">
    <property type="protein sequence ID" value="MPY38411.1"/>
    <property type="molecule type" value="Genomic_DNA"/>
</dbReference>
<protein>
    <submittedName>
        <fullName evidence="8">APC family permease</fullName>
    </submittedName>
</protein>
<dbReference type="GO" id="GO:0016020">
    <property type="term" value="C:membrane"/>
    <property type="evidence" value="ECO:0007669"/>
    <property type="project" value="UniProtKB-SubCell"/>
</dbReference>
<comment type="caution">
    <text evidence="8">The sequence shown here is derived from an EMBL/GenBank/DDBJ whole genome shotgun (WGS) entry which is preliminary data.</text>
</comment>
<feature type="transmembrane region" description="Helical" evidence="6">
    <location>
        <begin position="72"/>
        <end position="92"/>
    </location>
</feature>
<feature type="transmembrane region" description="Helical" evidence="6">
    <location>
        <begin position="288"/>
        <end position="308"/>
    </location>
</feature>
<feature type="domain" description="Amino acid permease/ SLC12A" evidence="7">
    <location>
        <begin position="91"/>
        <end position="480"/>
    </location>
</feature>
<organism evidence="8 9">
    <name type="scientific">Streptomyces phyllanthi</name>
    <dbReference type="NCBI Taxonomy" id="1803180"/>
    <lineage>
        <taxon>Bacteria</taxon>
        <taxon>Bacillati</taxon>
        <taxon>Actinomycetota</taxon>
        <taxon>Actinomycetes</taxon>
        <taxon>Kitasatosporales</taxon>
        <taxon>Streptomycetaceae</taxon>
        <taxon>Streptomyces</taxon>
    </lineage>
</organism>
<feature type="transmembrane region" description="Helical" evidence="6">
    <location>
        <begin position="186"/>
        <end position="205"/>
    </location>
</feature>
<comment type="subcellular location">
    <subcellularLocation>
        <location evidence="1">Membrane</location>
        <topology evidence="1">Multi-pass membrane protein</topology>
    </subcellularLocation>
</comment>
<evidence type="ECO:0000313" key="8">
    <source>
        <dbReference type="EMBL" id="MPY38411.1"/>
    </source>
</evidence>
<evidence type="ECO:0000256" key="1">
    <source>
        <dbReference type="ARBA" id="ARBA00004141"/>
    </source>
</evidence>
<evidence type="ECO:0000256" key="6">
    <source>
        <dbReference type="SAM" id="Phobius"/>
    </source>
</evidence>
<feature type="transmembrane region" description="Helical" evidence="6">
    <location>
        <begin position="145"/>
        <end position="166"/>
    </location>
</feature>
<evidence type="ECO:0000313" key="9">
    <source>
        <dbReference type="Proteomes" id="UP000326979"/>
    </source>
</evidence>
<dbReference type="PIRSF" id="PIRSF006060">
    <property type="entry name" value="AA_transporter"/>
    <property type="match status" value="1"/>
</dbReference>
<dbReference type="OrthoDB" id="137613at2"/>
<dbReference type="PANTHER" id="PTHR42770:SF16">
    <property type="entry name" value="AMINO ACID PERMEASE"/>
    <property type="match status" value="1"/>
</dbReference>
<evidence type="ECO:0000256" key="3">
    <source>
        <dbReference type="ARBA" id="ARBA00022989"/>
    </source>
</evidence>